<protein>
    <submittedName>
        <fullName evidence="1">Uncharacterized protein</fullName>
    </submittedName>
</protein>
<reference evidence="1 2" key="1">
    <citation type="submission" date="2021-05" db="EMBL/GenBank/DDBJ databases">
        <title>A Polyphasic approach of four new species of the genus Ohtaekwangia: Ohtaekwangia histidinii sp. nov., Ohtaekwangia cretensis sp. nov., Ohtaekwangia indiensis sp. nov., Ohtaekwangia reichenbachii sp. nov. from diverse environment.</title>
        <authorList>
            <person name="Octaviana S."/>
        </authorList>
    </citation>
    <scope>NUCLEOTIDE SEQUENCE [LARGE SCALE GENOMIC DNA]</scope>
    <source>
        <strain evidence="1 2">PWU5</strain>
    </source>
</reference>
<keyword evidence="2" id="KW-1185">Reference proteome</keyword>
<accession>A0AAP2E0W7</accession>
<sequence>MKIDRTLFLFSDGSERISELTVDFFEIANLFNRLLNEVYDGKRIKFLNVHFLTERSYELVPEVKQDSHHYYGGHLAYHGYFNRSEFTSLTRRDQIECAWNRACDYLSRTASLIKNESLLHASEHARQRGREIGFNPDYRLIESELTIYGRKMKGAVWVNFKEDGMYSKFTLEEGGNLIYEQPLGAAKKGNEFFLDMYRTIGTYKGNIVLDGYREVGYLPLEIPFEKLGLS</sequence>
<evidence type="ECO:0000313" key="1">
    <source>
        <dbReference type="EMBL" id="MBT1711038.1"/>
    </source>
</evidence>
<comment type="caution">
    <text evidence="1">The sequence shown here is derived from an EMBL/GenBank/DDBJ whole genome shotgun (WGS) entry which is preliminary data.</text>
</comment>
<proteinExistence type="predicted"/>
<dbReference type="AlphaFoldDB" id="A0AAP2E0W7"/>
<dbReference type="RefSeq" id="WP_254086614.1">
    <property type="nucleotide sequence ID" value="NZ_JAHESE010000028.1"/>
</dbReference>
<name>A0AAP2E0W7_9BACT</name>
<organism evidence="1 2">
    <name type="scientific">Dawidia cretensis</name>
    <dbReference type="NCBI Taxonomy" id="2782350"/>
    <lineage>
        <taxon>Bacteria</taxon>
        <taxon>Pseudomonadati</taxon>
        <taxon>Bacteroidota</taxon>
        <taxon>Cytophagia</taxon>
        <taxon>Cytophagales</taxon>
        <taxon>Chryseotaleaceae</taxon>
        <taxon>Dawidia</taxon>
    </lineage>
</organism>
<dbReference type="EMBL" id="JAHESE010000028">
    <property type="protein sequence ID" value="MBT1711038.1"/>
    <property type="molecule type" value="Genomic_DNA"/>
</dbReference>
<gene>
    <name evidence="1" type="ORF">KK062_22535</name>
</gene>
<evidence type="ECO:0000313" key="2">
    <source>
        <dbReference type="Proteomes" id="UP001319080"/>
    </source>
</evidence>
<dbReference type="Proteomes" id="UP001319080">
    <property type="component" value="Unassembled WGS sequence"/>
</dbReference>